<dbReference type="GO" id="GO:0003723">
    <property type="term" value="F:RNA binding"/>
    <property type="evidence" value="ECO:0007669"/>
    <property type="project" value="UniProtKB-UniRule"/>
</dbReference>
<dbReference type="SUPFAM" id="SSF54928">
    <property type="entry name" value="RNA-binding domain, RBD"/>
    <property type="match status" value="1"/>
</dbReference>
<keyword evidence="1" id="KW-0694">RNA-binding</keyword>
<gene>
    <name evidence="3" type="ORF">CAUPRSCDRAFT_12565</name>
</gene>
<proteinExistence type="predicted"/>
<protein>
    <recommendedName>
        <fullName evidence="2">RRM domain-containing protein</fullName>
    </recommendedName>
</protein>
<accession>A0A4P9WUJ1</accession>
<sequence>MATLFVGRLDSQIQSEELQATFQRFGETKRCDVKRGTSSNYAFIEYENAEDADSALKASESAEGIEIQGQRLIVEAAKGSVREKSNNECFKCGREGKSHDALTRLGHAYRI</sequence>
<name>A0A4P9WUJ1_9FUNG</name>
<dbReference type="EMBL" id="ML011016">
    <property type="protein sequence ID" value="RKO95738.1"/>
    <property type="molecule type" value="Genomic_DNA"/>
</dbReference>
<dbReference type="InterPro" id="IPR035979">
    <property type="entry name" value="RBD_domain_sf"/>
</dbReference>
<dbReference type="Proteomes" id="UP000268535">
    <property type="component" value="Unassembled WGS sequence"/>
</dbReference>
<evidence type="ECO:0000256" key="1">
    <source>
        <dbReference type="PROSITE-ProRule" id="PRU00176"/>
    </source>
</evidence>
<dbReference type="PANTHER" id="PTHR48038">
    <property type="entry name" value="RIBONUCLEOPROTEIN RB97D"/>
    <property type="match status" value="1"/>
</dbReference>
<dbReference type="SMART" id="SM00360">
    <property type="entry name" value="RRM"/>
    <property type="match status" value="1"/>
</dbReference>
<dbReference type="InterPro" id="IPR012677">
    <property type="entry name" value="Nucleotide-bd_a/b_plait_sf"/>
</dbReference>
<reference evidence="4" key="1">
    <citation type="journal article" date="2018" name="Nat. Microbiol.">
        <title>Leveraging single-cell genomics to expand the fungal tree of life.</title>
        <authorList>
            <person name="Ahrendt S.R."/>
            <person name="Quandt C.A."/>
            <person name="Ciobanu D."/>
            <person name="Clum A."/>
            <person name="Salamov A."/>
            <person name="Andreopoulos B."/>
            <person name="Cheng J.F."/>
            <person name="Woyke T."/>
            <person name="Pelin A."/>
            <person name="Henrissat B."/>
            <person name="Reynolds N.K."/>
            <person name="Benny G.L."/>
            <person name="Smith M.E."/>
            <person name="James T.Y."/>
            <person name="Grigoriev I.V."/>
        </authorList>
    </citation>
    <scope>NUCLEOTIDE SEQUENCE [LARGE SCALE GENOMIC DNA]</scope>
    <source>
        <strain evidence="4">ATCC 52028</strain>
    </source>
</reference>
<feature type="domain" description="RRM" evidence="2">
    <location>
        <begin position="2"/>
        <end position="79"/>
    </location>
</feature>
<dbReference type="InterPro" id="IPR000504">
    <property type="entry name" value="RRM_dom"/>
</dbReference>
<dbReference type="PANTHER" id="PTHR48038:SF1">
    <property type="entry name" value="RIBONUCLEOPROTEIN RB97D"/>
    <property type="match status" value="1"/>
</dbReference>
<dbReference type="Gene3D" id="3.30.70.330">
    <property type="match status" value="1"/>
</dbReference>
<dbReference type="Pfam" id="PF00076">
    <property type="entry name" value="RRM_1"/>
    <property type="match status" value="1"/>
</dbReference>
<organism evidence="3 4">
    <name type="scientific">Caulochytrium protostelioides</name>
    <dbReference type="NCBI Taxonomy" id="1555241"/>
    <lineage>
        <taxon>Eukaryota</taxon>
        <taxon>Fungi</taxon>
        <taxon>Fungi incertae sedis</taxon>
        <taxon>Chytridiomycota</taxon>
        <taxon>Chytridiomycota incertae sedis</taxon>
        <taxon>Chytridiomycetes</taxon>
        <taxon>Caulochytriales</taxon>
        <taxon>Caulochytriaceae</taxon>
        <taxon>Caulochytrium</taxon>
    </lineage>
</organism>
<evidence type="ECO:0000259" key="2">
    <source>
        <dbReference type="PROSITE" id="PS50102"/>
    </source>
</evidence>
<dbReference type="PROSITE" id="PS50102">
    <property type="entry name" value="RRM"/>
    <property type="match status" value="1"/>
</dbReference>
<evidence type="ECO:0000313" key="3">
    <source>
        <dbReference type="EMBL" id="RKO95738.1"/>
    </source>
</evidence>
<dbReference type="AlphaFoldDB" id="A0A4P9WUJ1"/>
<evidence type="ECO:0000313" key="4">
    <source>
        <dbReference type="Proteomes" id="UP000268535"/>
    </source>
</evidence>